<keyword evidence="6" id="KW-0539">Nucleus</keyword>
<dbReference type="InterPro" id="IPR017380">
    <property type="entry name" value="Hist_AcTrfase_B-typ_cat-su"/>
</dbReference>
<keyword evidence="16" id="KW-1185">Reference proteome</keyword>
<dbReference type="Gene3D" id="1.10.10.390">
    <property type="match status" value="1"/>
</dbReference>
<dbReference type="InterPro" id="IPR048776">
    <property type="entry name" value="HAT1_C"/>
</dbReference>
<evidence type="ECO:0000256" key="7">
    <source>
        <dbReference type="ARBA" id="ARBA00023315"/>
    </source>
</evidence>
<dbReference type="PIRSF" id="PIRSF038084">
    <property type="entry name" value="HAT-B_cat"/>
    <property type="match status" value="1"/>
</dbReference>
<comment type="caution">
    <text evidence="15">The sequence shown here is derived from an EMBL/GenBank/DDBJ whole genome shotgun (WGS) entry which is preliminary data.</text>
</comment>
<comment type="catalytic activity">
    <reaction evidence="8 9">
        <text>L-lysyl-[protein] + acetyl-CoA = N(6)-acetyl-L-lysyl-[protein] + CoA + H(+)</text>
        <dbReference type="Rhea" id="RHEA:45948"/>
        <dbReference type="Rhea" id="RHEA-COMP:9752"/>
        <dbReference type="Rhea" id="RHEA-COMP:10731"/>
        <dbReference type="ChEBI" id="CHEBI:15378"/>
        <dbReference type="ChEBI" id="CHEBI:29969"/>
        <dbReference type="ChEBI" id="CHEBI:57287"/>
        <dbReference type="ChEBI" id="CHEBI:57288"/>
        <dbReference type="ChEBI" id="CHEBI:61930"/>
        <dbReference type="EC" id="2.3.1.48"/>
    </reaction>
</comment>
<dbReference type="Pfam" id="PF10394">
    <property type="entry name" value="Hat1_N"/>
    <property type="match status" value="1"/>
</dbReference>
<feature type="domain" description="Histone acetyltransferase type B catalytic subunit C-terminal" evidence="14">
    <location>
        <begin position="271"/>
        <end position="322"/>
    </location>
</feature>
<evidence type="ECO:0000256" key="2">
    <source>
        <dbReference type="ARBA" id="ARBA00010543"/>
    </source>
</evidence>
<proteinExistence type="inferred from homology"/>
<evidence type="ECO:0000256" key="10">
    <source>
        <dbReference type="PIRSR" id="PIRSR038084-1"/>
    </source>
</evidence>
<protein>
    <recommendedName>
        <fullName evidence="4 9">Histone acetyltransferase type B catalytic subunit</fullName>
        <ecNumber evidence="3 9">2.3.1.48</ecNumber>
    </recommendedName>
</protein>
<gene>
    <name evidence="15" type="ORF">DCHRY22_LOCUS8069</name>
</gene>
<evidence type="ECO:0000313" key="15">
    <source>
        <dbReference type="EMBL" id="CAG9568008.1"/>
    </source>
</evidence>
<evidence type="ECO:0000256" key="1">
    <source>
        <dbReference type="ARBA" id="ARBA00004123"/>
    </source>
</evidence>
<dbReference type="FunFam" id="1.10.10.390:FF:000001">
    <property type="entry name" value="Histone acetyltransferase type B catalytic subunit"/>
    <property type="match status" value="1"/>
</dbReference>
<accession>A0A8J2W4R9</accession>
<reference evidence="15" key="1">
    <citation type="submission" date="2021-09" db="EMBL/GenBank/DDBJ databases">
        <authorList>
            <person name="Martin H S."/>
        </authorList>
    </citation>
    <scope>NUCLEOTIDE SEQUENCE</scope>
</reference>
<organism evidence="15 16">
    <name type="scientific">Danaus chrysippus</name>
    <name type="common">African queen</name>
    <dbReference type="NCBI Taxonomy" id="151541"/>
    <lineage>
        <taxon>Eukaryota</taxon>
        <taxon>Metazoa</taxon>
        <taxon>Ecdysozoa</taxon>
        <taxon>Arthropoda</taxon>
        <taxon>Hexapoda</taxon>
        <taxon>Insecta</taxon>
        <taxon>Pterygota</taxon>
        <taxon>Neoptera</taxon>
        <taxon>Endopterygota</taxon>
        <taxon>Lepidoptera</taxon>
        <taxon>Glossata</taxon>
        <taxon>Ditrysia</taxon>
        <taxon>Papilionoidea</taxon>
        <taxon>Nymphalidae</taxon>
        <taxon>Danainae</taxon>
        <taxon>Danaini</taxon>
        <taxon>Danaina</taxon>
        <taxon>Danaus</taxon>
        <taxon>Anosia</taxon>
    </lineage>
</organism>
<dbReference type="InterPro" id="IPR019467">
    <property type="entry name" value="Hat1_N"/>
</dbReference>
<feature type="active site" description="Proton donor/acceptor" evidence="10">
    <location>
        <position position="261"/>
    </location>
</feature>
<dbReference type="GO" id="GO:0042393">
    <property type="term" value="F:histone binding"/>
    <property type="evidence" value="ECO:0007669"/>
    <property type="project" value="InterPro"/>
</dbReference>
<evidence type="ECO:0000256" key="12">
    <source>
        <dbReference type="PIRSR" id="PIRSR038084-3"/>
    </source>
</evidence>
<evidence type="ECO:0000256" key="11">
    <source>
        <dbReference type="PIRSR" id="PIRSR038084-2"/>
    </source>
</evidence>
<dbReference type="InterPro" id="IPR037113">
    <property type="entry name" value="Hat1_N_sf"/>
</dbReference>
<evidence type="ECO:0000256" key="4">
    <source>
        <dbReference type="ARBA" id="ARBA00021268"/>
    </source>
</evidence>
<dbReference type="EMBL" id="CAKASE010000059">
    <property type="protein sequence ID" value="CAG9568008.1"/>
    <property type="molecule type" value="Genomic_DNA"/>
</dbReference>
<name>A0A8J2W4R9_9NEOP</name>
<dbReference type="OrthoDB" id="10253098at2759"/>
<dbReference type="GO" id="GO:0000781">
    <property type="term" value="C:chromosome, telomeric region"/>
    <property type="evidence" value="ECO:0007669"/>
    <property type="project" value="GOC"/>
</dbReference>
<feature type="site" description="Interaction with histone H4 N-terminus" evidence="12">
    <location>
        <position position="183"/>
    </location>
</feature>
<dbReference type="InterPro" id="IPR013523">
    <property type="entry name" value="Hist_AcTrfase_HAT1_C"/>
</dbReference>
<keyword evidence="5 9" id="KW-0808">Transferase</keyword>
<evidence type="ECO:0000256" key="5">
    <source>
        <dbReference type="ARBA" id="ARBA00022679"/>
    </source>
</evidence>
<evidence type="ECO:0000256" key="9">
    <source>
        <dbReference type="PIRNR" id="PIRNR038084"/>
    </source>
</evidence>
<evidence type="ECO:0000256" key="8">
    <source>
        <dbReference type="ARBA" id="ARBA00048017"/>
    </source>
</evidence>
<feature type="region of interest" description="Interaction with histone H4 N-terminus" evidence="11">
    <location>
        <begin position="45"/>
        <end position="47"/>
    </location>
</feature>
<dbReference type="Gene3D" id="3.40.630.30">
    <property type="match status" value="1"/>
</dbReference>
<keyword evidence="7 9" id="KW-0012">Acyltransferase</keyword>
<dbReference type="EC" id="2.3.1.48" evidence="3 9"/>
<comment type="similarity">
    <text evidence="2 9">Belongs to the HAT1 family.</text>
</comment>
<evidence type="ECO:0000256" key="6">
    <source>
        <dbReference type="ARBA" id="ARBA00023242"/>
    </source>
</evidence>
<dbReference type="GO" id="GO:0004402">
    <property type="term" value="F:histone acetyltransferase activity"/>
    <property type="evidence" value="ECO:0007669"/>
    <property type="project" value="UniProtKB-UniRule"/>
</dbReference>
<dbReference type="GO" id="GO:0031509">
    <property type="term" value="P:subtelomeric heterochromatin formation"/>
    <property type="evidence" value="ECO:0007669"/>
    <property type="project" value="InterPro"/>
</dbReference>
<evidence type="ECO:0000259" key="14">
    <source>
        <dbReference type="Pfam" id="PF21183"/>
    </source>
</evidence>
<dbReference type="AlphaFoldDB" id="A0A8J2W4R9"/>
<comment type="subcellular location">
    <subcellularLocation>
        <location evidence="1">Nucleus</location>
    </subcellularLocation>
</comment>
<dbReference type="Pfam" id="PF21183">
    <property type="entry name" value="HAT1_C"/>
    <property type="match status" value="1"/>
</dbReference>
<dbReference type="GO" id="GO:0005634">
    <property type="term" value="C:nucleus"/>
    <property type="evidence" value="ECO:0007669"/>
    <property type="project" value="UniProtKB-SubCell"/>
</dbReference>
<feature type="domain" description="Histone acetyl transferase HAT1 N-terminal" evidence="13">
    <location>
        <begin position="9"/>
        <end position="171"/>
    </location>
</feature>
<dbReference type="Gene3D" id="3.90.360.10">
    <property type="entry name" value="Histone acetyl transferase 1 (HAT1), N-terminal domain"/>
    <property type="match status" value="1"/>
</dbReference>
<dbReference type="PANTHER" id="PTHR12046">
    <property type="entry name" value="HISTONE ACETYLTRANSFERASE TYPE B CATALYTIC SUBUNIT"/>
    <property type="match status" value="1"/>
</dbReference>
<evidence type="ECO:0000259" key="13">
    <source>
        <dbReference type="Pfam" id="PF10394"/>
    </source>
</evidence>
<dbReference type="SUPFAM" id="SSF55729">
    <property type="entry name" value="Acyl-CoA N-acyltransferases (Nat)"/>
    <property type="match status" value="1"/>
</dbReference>
<evidence type="ECO:0000313" key="16">
    <source>
        <dbReference type="Proteomes" id="UP000789524"/>
    </source>
</evidence>
<dbReference type="InterPro" id="IPR016181">
    <property type="entry name" value="Acyl_CoA_acyltransferase"/>
</dbReference>
<dbReference type="Proteomes" id="UP000789524">
    <property type="component" value="Unassembled WGS sequence"/>
</dbReference>
<sequence>MAESLEHLVVDGNEVLEIKLVRSADDIEDDETTFGPEMCHQVFGENENIFGYTDLQIKLYYSAASLQTYLGISYTDKIDPKKTGGLKADDIEEALKKVLAPGYVTNLDVFVSMLEKDKSFTPHGKLIHTFSTIPCDSSESRTFEVYYSEVTTPGFLSFHERIQTFLLWYVDAASFINVDDDQWTFFTVFEKYRNSVGEYRYSVAAYATVFRYYAYPNNVRPRVSQVLTLPPFRKMGICANLLQAIYSHFIVQPEVVDITVEDPSESFQRIRDFVDVKNCESLPAFQPMKLLQGFSPEMINQARSKFKINKKQARRVYEILRLKNTNTSDKAAYLTYRLDVKNRLNAPFQKKKLELKKLQKVLKPEEFIASVNASGAAETHARLAAHYRALEDEYRAVLHRIEIQ</sequence>
<evidence type="ECO:0000256" key="3">
    <source>
        <dbReference type="ARBA" id="ARBA00013184"/>
    </source>
</evidence>